<keyword evidence="2" id="KW-1185">Reference proteome</keyword>
<evidence type="ECO:0000313" key="2">
    <source>
        <dbReference type="Proteomes" id="UP000266723"/>
    </source>
</evidence>
<protein>
    <submittedName>
        <fullName evidence="1">Uncharacterized protein</fullName>
    </submittedName>
</protein>
<gene>
    <name evidence="1" type="ORF">DY000_02004727</name>
</gene>
<name>A0ABQ7C2Y0_BRACR</name>
<dbReference type="EMBL" id="QGKV02000832">
    <property type="protein sequence ID" value="KAF3546305.1"/>
    <property type="molecule type" value="Genomic_DNA"/>
</dbReference>
<sequence>MRQWRLLSEECKRVSTEEQTLRSDLSTKFQEAINTYQWGNCLGHNNDLSGKENCHSFSISGLRSSCGRTRRFKSEAQVCARFLWSAGVVEDGRINSGSAIFGGRSEIRFSGSGSDLVQSVHRLCLASLPLLVCHNSCLPARLSPSVLDSQGADLLASGVTSVWSGLLCVMAGPGPSHPCFACCSFGVAFGTICGSSYCSPAVMLC</sequence>
<proteinExistence type="predicted"/>
<dbReference type="Proteomes" id="UP000266723">
    <property type="component" value="Unassembled WGS sequence"/>
</dbReference>
<accession>A0ABQ7C2Y0</accession>
<reference evidence="1 2" key="1">
    <citation type="journal article" date="2020" name="BMC Genomics">
        <title>Intraspecific diversification of the crop wild relative Brassica cretica Lam. using demographic model selection.</title>
        <authorList>
            <person name="Kioukis A."/>
            <person name="Michalopoulou V.A."/>
            <person name="Briers L."/>
            <person name="Pirintsos S."/>
            <person name="Studholme D.J."/>
            <person name="Pavlidis P."/>
            <person name="Sarris P.F."/>
        </authorList>
    </citation>
    <scope>NUCLEOTIDE SEQUENCE [LARGE SCALE GENOMIC DNA]</scope>
    <source>
        <strain evidence="2">cv. PFS-1207/04</strain>
    </source>
</reference>
<comment type="caution">
    <text evidence="1">The sequence shown here is derived from an EMBL/GenBank/DDBJ whole genome shotgun (WGS) entry which is preliminary data.</text>
</comment>
<organism evidence="1 2">
    <name type="scientific">Brassica cretica</name>
    <name type="common">Mustard</name>
    <dbReference type="NCBI Taxonomy" id="69181"/>
    <lineage>
        <taxon>Eukaryota</taxon>
        <taxon>Viridiplantae</taxon>
        <taxon>Streptophyta</taxon>
        <taxon>Embryophyta</taxon>
        <taxon>Tracheophyta</taxon>
        <taxon>Spermatophyta</taxon>
        <taxon>Magnoliopsida</taxon>
        <taxon>eudicotyledons</taxon>
        <taxon>Gunneridae</taxon>
        <taxon>Pentapetalae</taxon>
        <taxon>rosids</taxon>
        <taxon>malvids</taxon>
        <taxon>Brassicales</taxon>
        <taxon>Brassicaceae</taxon>
        <taxon>Brassiceae</taxon>
        <taxon>Brassica</taxon>
    </lineage>
</organism>
<evidence type="ECO:0000313" key="1">
    <source>
        <dbReference type="EMBL" id="KAF3546305.1"/>
    </source>
</evidence>